<organism evidence="2 3">
    <name type="scientific">Paraphaeosphaeria minitans</name>
    <dbReference type="NCBI Taxonomy" id="565426"/>
    <lineage>
        <taxon>Eukaryota</taxon>
        <taxon>Fungi</taxon>
        <taxon>Dikarya</taxon>
        <taxon>Ascomycota</taxon>
        <taxon>Pezizomycotina</taxon>
        <taxon>Dothideomycetes</taxon>
        <taxon>Pleosporomycetidae</taxon>
        <taxon>Pleosporales</taxon>
        <taxon>Massarineae</taxon>
        <taxon>Didymosphaeriaceae</taxon>
        <taxon>Paraphaeosphaeria</taxon>
    </lineage>
</organism>
<feature type="region of interest" description="Disordered" evidence="1">
    <location>
        <begin position="33"/>
        <end position="54"/>
    </location>
</feature>
<evidence type="ECO:0000313" key="3">
    <source>
        <dbReference type="Proteomes" id="UP000756921"/>
    </source>
</evidence>
<name>A0A9P6KN78_9PLEO</name>
<dbReference type="AlphaFoldDB" id="A0A9P6KN78"/>
<dbReference type="Proteomes" id="UP000756921">
    <property type="component" value="Unassembled WGS sequence"/>
</dbReference>
<proteinExistence type="predicted"/>
<evidence type="ECO:0000256" key="1">
    <source>
        <dbReference type="SAM" id="MobiDB-lite"/>
    </source>
</evidence>
<comment type="caution">
    <text evidence="2">The sequence shown here is derived from an EMBL/GenBank/DDBJ whole genome shotgun (WGS) entry which is preliminary data.</text>
</comment>
<gene>
    <name evidence="2" type="ORF">PMIN01_09543</name>
</gene>
<dbReference type="EMBL" id="WJXW01000010">
    <property type="protein sequence ID" value="KAF9732685.1"/>
    <property type="molecule type" value="Genomic_DNA"/>
</dbReference>
<protein>
    <submittedName>
        <fullName evidence="2">Uncharacterized protein</fullName>
    </submittedName>
</protein>
<evidence type="ECO:0000313" key="2">
    <source>
        <dbReference type="EMBL" id="KAF9732685.1"/>
    </source>
</evidence>
<reference evidence="2" key="1">
    <citation type="journal article" date="2020" name="Mol. Plant Microbe Interact.">
        <title>Genome Sequence of the Biocontrol Agent Coniothyrium minitans strain Conio (IMI 134523).</title>
        <authorList>
            <person name="Patel D."/>
            <person name="Shittu T.A."/>
            <person name="Baroncelli R."/>
            <person name="Muthumeenakshi S."/>
            <person name="Osborne T.H."/>
            <person name="Janganan T.K."/>
            <person name="Sreenivasaprasad S."/>
        </authorList>
    </citation>
    <scope>NUCLEOTIDE SEQUENCE</scope>
    <source>
        <strain evidence="2">Conio</strain>
    </source>
</reference>
<sequence>MLESYRPYLVPTYLPTYSITTTRAKHVGPTIASHRAVRPPTPPIFSPSSEAPTQSRLSLHDIGRCSMEIMHAGTCSRAADAWAWAMTGARAG</sequence>
<keyword evidence="3" id="KW-1185">Reference proteome</keyword>
<accession>A0A9P6KN78</accession>